<organism evidence="1">
    <name type="scientific">marine sediment metagenome</name>
    <dbReference type="NCBI Taxonomy" id="412755"/>
    <lineage>
        <taxon>unclassified sequences</taxon>
        <taxon>metagenomes</taxon>
        <taxon>ecological metagenomes</taxon>
    </lineage>
</organism>
<name>X0UBF1_9ZZZZ</name>
<dbReference type="AlphaFoldDB" id="X0UBF1"/>
<sequence length="31" mass="3616">NMMRLFQEATMREVELAASMKPDDLAAVKRY</sequence>
<evidence type="ECO:0000313" key="1">
    <source>
        <dbReference type="EMBL" id="GAG02890.1"/>
    </source>
</evidence>
<protein>
    <submittedName>
        <fullName evidence="1">Uncharacterized protein</fullName>
    </submittedName>
</protein>
<proteinExistence type="predicted"/>
<comment type="caution">
    <text evidence="1">The sequence shown here is derived from an EMBL/GenBank/DDBJ whole genome shotgun (WGS) entry which is preliminary data.</text>
</comment>
<dbReference type="EMBL" id="BARS01020058">
    <property type="protein sequence ID" value="GAG02890.1"/>
    <property type="molecule type" value="Genomic_DNA"/>
</dbReference>
<gene>
    <name evidence="1" type="ORF">S01H1_32404</name>
</gene>
<reference evidence="1" key="1">
    <citation type="journal article" date="2014" name="Front. Microbiol.">
        <title>High frequency of phylogenetically diverse reductive dehalogenase-homologous genes in deep subseafloor sedimentary metagenomes.</title>
        <authorList>
            <person name="Kawai M."/>
            <person name="Futagami T."/>
            <person name="Toyoda A."/>
            <person name="Takaki Y."/>
            <person name="Nishi S."/>
            <person name="Hori S."/>
            <person name="Arai W."/>
            <person name="Tsubouchi T."/>
            <person name="Morono Y."/>
            <person name="Uchiyama I."/>
            <person name="Ito T."/>
            <person name="Fujiyama A."/>
            <person name="Inagaki F."/>
            <person name="Takami H."/>
        </authorList>
    </citation>
    <scope>NUCLEOTIDE SEQUENCE</scope>
    <source>
        <strain evidence="1">Expedition CK06-06</strain>
    </source>
</reference>
<accession>X0UBF1</accession>
<feature type="non-terminal residue" evidence="1">
    <location>
        <position position="1"/>
    </location>
</feature>